<dbReference type="RefSeq" id="WP_301230565.1">
    <property type="nucleotide sequence ID" value="NZ_JAROCF010000001.1"/>
</dbReference>
<feature type="compositionally biased region" description="Basic and acidic residues" evidence="1">
    <location>
        <begin position="1"/>
        <end position="15"/>
    </location>
</feature>
<gene>
    <name evidence="2" type="ORF">P5G50_02840</name>
</gene>
<dbReference type="EMBL" id="JAROCF010000001">
    <property type="protein sequence ID" value="MDN4613380.1"/>
    <property type="molecule type" value="Genomic_DNA"/>
</dbReference>
<evidence type="ECO:0008006" key="4">
    <source>
        <dbReference type="Google" id="ProtNLM"/>
    </source>
</evidence>
<evidence type="ECO:0000313" key="3">
    <source>
        <dbReference type="Proteomes" id="UP001174208"/>
    </source>
</evidence>
<name>A0ABT8K7D2_9MICO</name>
<sequence length="84" mass="9314">MSTPHEDDRTGRIDDEARDDLEGSYTEVDGEAPHERTVHGQYTETDGVGPETVTEGSYTDTDEAVEQSTETPQGEYTEGDYEEP</sequence>
<accession>A0ABT8K7D2</accession>
<keyword evidence="3" id="KW-1185">Reference proteome</keyword>
<feature type="region of interest" description="Disordered" evidence="1">
    <location>
        <begin position="1"/>
        <end position="84"/>
    </location>
</feature>
<evidence type="ECO:0000256" key="1">
    <source>
        <dbReference type="SAM" id="MobiDB-lite"/>
    </source>
</evidence>
<protein>
    <recommendedName>
        <fullName evidence="4">DUF4025 domain-containing protein</fullName>
    </recommendedName>
</protein>
<evidence type="ECO:0000313" key="2">
    <source>
        <dbReference type="EMBL" id="MDN4613380.1"/>
    </source>
</evidence>
<proteinExistence type="predicted"/>
<dbReference type="Proteomes" id="UP001174208">
    <property type="component" value="Unassembled WGS sequence"/>
</dbReference>
<organism evidence="2 3">
    <name type="scientific">Leifsonia williamsii</name>
    <dbReference type="NCBI Taxonomy" id="3035919"/>
    <lineage>
        <taxon>Bacteria</taxon>
        <taxon>Bacillati</taxon>
        <taxon>Actinomycetota</taxon>
        <taxon>Actinomycetes</taxon>
        <taxon>Micrococcales</taxon>
        <taxon>Microbacteriaceae</taxon>
        <taxon>Leifsonia</taxon>
    </lineage>
</organism>
<reference evidence="2" key="1">
    <citation type="submission" date="2023-06" db="EMBL/GenBank/DDBJ databases">
        <title>MT1 and MT2 Draft Genomes of Novel Species.</title>
        <authorList>
            <person name="Venkateswaran K."/>
        </authorList>
    </citation>
    <scope>NUCLEOTIDE SEQUENCE</scope>
    <source>
        <strain evidence="2">F6_8S_P_1B</strain>
    </source>
</reference>
<comment type="caution">
    <text evidence="2">The sequence shown here is derived from an EMBL/GenBank/DDBJ whole genome shotgun (WGS) entry which is preliminary data.</text>
</comment>